<evidence type="ECO:0000313" key="3">
    <source>
        <dbReference type="WBParaSite" id="GPUH_0001332301-mRNA-1"/>
    </source>
</evidence>
<reference evidence="1 2" key="2">
    <citation type="submission" date="2018-11" db="EMBL/GenBank/DDBJ databases">
        <authorList>
            <consortium name="Pathogen Informatics"/>
        </authorList>
    </citation>
    <scope>NUCLEOTIDE SEQUENCE [LARGE SCALE GENOMIC DNA]</scope>
</reference>
<reference evidence="3" key="1">
    <citation type="submission" date="2016-06" db="UniProtKB">
        <authorList>
            <consortium name="WormBaseParasite"/>
        </authorList>
    </citation>
    <scope>IDENTIFICATION</scope>
</reference>
<name>A0A183DX67_9BILA</name>
<dbReference type="EMBL" id="UYRT01080098">
    <property type="protein sequence ID" value="VDN22025.1"/>
    <property type="molecule type" value="Genomic_DNA"/>
</dbReference>
<dbReference type="Proteomes" id="UP000271098">
    <property type="component" value="Unassembled WGS sequence"/>
</dbReference>
<gene>
    <name evidence="1" type="ORF">GPUH_LOCUS13308</name>
</gene>
<organism evidence="3">
    <name type="scientific">Gongylonema pulchrum</name>
    <dbReference type="NCBI Taxonomy" id="637853"/>
    <lineage>
        <taxon>Eukaryota</taxon>
        <taxon>Metazoa</taxon>
        <taxon>Ecdysozoa</taxon>
        <taxon>Nematoda</taxon>
        <taxon>Chromadorea</taxon>
        <taxon>Rhabditida</taxon>
        <taxon>Spirurina</taxon>
        <taxon>Spiruromorpha</taxon>
        <taxon>Spiruroidea</taxon>
        <taxon>Gongylonematidae</taxon>
        <taxon>Gongylonema</taxon>
    </lineage>
</organism>
<dbReference type="AlphaFoldDB" id="A0A183DX67"/>
<dbReference type="Gene3D" id="3.40.980.10">
    <property type="entry name" value="MoaB/Mog-like domain"/>
    <property type="match status" value="1"/>
</dbReference>
<accession>A0A183DX67</accession>
<protein>
    <submittedName>
        <fullName evidence="1 3">Uncharacterized protein</fullName>
    </submittedName>
</protein>
<evidence type="ECO:0000313" key="2">
    <source>
        <dbReference type="Proteomes" id="UP000271098"/>
    </source>
</evidence>
<sequence length="136" mass="14797">MSKVSGGISNVADETGEQCVASFVQGREREGAQMLAGKICGQNREWNGHPSQELKAGTRGSISDSVSKGLSKDISGQALRQLILRSATLSGSSVENYEVADEQQQIEEILIGLCKTFGKHIAHLRLHLSKRLRLFM</sequence>
<evidence type="ECO:0000313" key="1">
    <source>
        <dbReference type="EMBL" id="VDN22025.1"/>
    </source>
</evidence>
<dbReference type="WBParaSite" id="GPUH_0001332301-mRNA-1">
    <property type="protein sequence ID" value="GPUH_0001332301-mRNA-1"/>
    <property type="gene ID" value="GPUH_0001332301"/>
</dbReference>
<keyword evidence="2" id="KW-1185">Reference proteome</keyword>
<proteinExistence type="predicted"/>
<dbReference type="InterPro" id="IPR036425">
    <property type="entry name" value="MoaB/Mog-like_dom_sf"/>
</dbReference>